<feature type="domain" description="Elongation factor P C-terminal" evidence="10">
    <location>
        <begin position="145"/>
        <end position="200"/>
    </location>
</feature>
<dbReference type="GO" id="GO:0003746">
    <property type="term" value="F:translation elongation factor activity"/>
    <property type="evidence" value="ECO:0007669"/>
    <property type="project" value="UniProtKB-UniRule"/>
</dbReference>
<dbReference type="InterPro" id="IPR013185">
    <property type="entry name" value="Transl_elong_KOW-like"/>
</dbReference>
<dbReference type="SMART" id="SM00841">
    <property type="entry name" value="Elong-fact-P_C"/>
    <property type="match status" value="1"/>
</dbReference>
<dbReference type="AlphaFoldDB" id="A0A7C4TPD6"/>
<dbReference type="PANTHER" id="PTHR30053">
    <property type="entry name" value="ELONGATION FACTOR P"/>
    <property type="match status" value="1"/>
</dbReference>
<dbReference type="EMBL" id="DSRT01000164">
    <property type="protein sequence ID" value="HGW29867.1"/>
    <property type="molecule type" value="Genomic_DNA"/>
</dbReference>
<dbReference type="UniPathway" id="UPA00345"/>
<dbReference type="Gene3D" id="2.40.50.140">
    <property type="entry name" value="Nucleic acid-binding proteins"/>
    <property type="match status" value="2"/>
</dbReference>
<dbReference type="InterPro" id="IPR020599">
    <property type="entry name" value="Transl_elong_fac_P/YeiP"/>
</dbReference>
<dbReference type="NCBIfam" id="NF001810">
    <property type="entry name" value="PRK00529.1"/>
    <property type="match status" value="1"/>
</dbReference>
<dbReference type="HAMAP" id="MF_00141">
    <property type="entry name" value="EF_P"/>
    <property type="match status" value="1"/>
</dbReference>
<dbReference type="PANTHER" id="PTHR30053:SF14">
    <property type="entry name" value="TRANSLATION ELONGATION FACTOR KOW-LIKE DOMAIN-CONTAINING PROTEIN"/>
    <property type="match status" value="1"/>
</dbReference>
<comment type="subcellular location">
    <subcellularLocation>
        <location evidence="1 7">Cytoplasm</location>
    </subcellularLocation>
</comment>
<evidence type="ECO:0000256" key="2">
    <source>
        <dbReference type="ARBA" id="ARBA00004815"/>
    </source>
</evidence>
<comment type="pathway">
    <text evidence="2 7">Protein biosynthesis; polypeptide chain elongation.</text>
</comment>
<dbReference type="PIRSF" id="PIRSF005901">
    <property type="entry name" value="EF-P"/>
    <property type="match status" value="1"/>
</dbReference>
<dbReference type="InterPro" id="IPR013852">
    <property type="entry name" value="Transl_elong_P/YeiP_CS"/>
</dbReference>
<keyword evidence="5 7" id="KW-0251">Elongation factor</keyword>
<dbReference type="CDD" id="cd04470">
    <property type="entry name" value="S1_EF-P_repeat_1"/>
    <property type="match status" value="1"/>
</dbReference>
<evidence type="ECO:0000313" key="12">
    <source>
        <dbReference type="EMBL" id="HGW29867.1"/>
    </source>
</evidence>
<dbReference type="InterPro" id="IPR011768">
    <property type="entry name" value="Transl_elongation_fac_P"/>
</dbReference>
<evidence type="ECO:0000256" key="8">
    <source>
        <dbReference type="NCBIfam" id="TIGR00038"/>
    </source>
</evidence>
<proteinExistence type="inferred from homology"/>
<dbReference type="Pfam" id="PF09285">
    <property type="entry name" value="Elong-fact-P_C"/>
    <property type="match status" value="1"/>
</dbReference>
<dbReference type="Pfam" id="PF08207">
    <property type="entry name" value="EFP_N"/>
    <property type="match status" value="1"/>
</dbReference>
<dbReference type="Pfam" id="PF01132">
    <property type="entry name" value="EFP"/>
    <property type="match status" value="1"/>
</dbReference>
<comment type="caution">
    <text evidence="12">The sequence shown here is derived from an EMBL/GenBank/DDBJ whole genome shotgun (WGS) entry which is preliminary data.</text>
</comment>
<dbReference type="Gene3D" id="2.30.30.30">
    <property type="match status" value="1"/>
</dbReference>
<evidence type="ECO:0000259" key="11">
    <source>
        <dbReference type="SMART" id="SM01185"/>
    </source>
</evidence>
<evidence type="ECO:0000256" key="5">
    <source>
        <dbReference type="ARBA" id="ARBA00022768"/>
    </source>
</evidence>
<dbReference type="InterPro" id="IPR001059">
    <property type="entry name" value="Transl_elong_P/YeiP_cen"/>
</dbReference>
<dbReference type="FunFam" id="2.30.30.30:FF:000003">
    <property type="entry name" value="Elongation factor P"/>
    <property type="match status" value="1"/>
</dbReference>
<organism evidence="12">
    <name type="scientific">candidate division WWE3 bacterium</name>
    <dbReference type="NCBI Taxonomy" id="2053526"/>
    <lineage>
        <taxon>Bacteria</taxon>
        <taxon>Katanobacteria</taxon>
    </lineage>
</organism>
<dbReference type="GO" id="GO:0043043">
    <property type="term" value="P:peptide biosynthetic process"/>
    <property type="evidence" value="ECO:0007669"/>
    <property type="project" value="InterPro"/>
</dbReference>
<dbReference type="FunFam" id="2.40.50.140:FF:000004">
    <property type="entry name" value="Elongation factor P"/>
    <property type="match status" value="1"/>
</dbReference>
<keyword evidence="4 7" id="KW-0963">Cytoplasm</keyword>
<dbReference type="InterPro" id="IPR008991">
    <property type="entry name" value="Translation_prot_SH3-like_sf"/>
</dbReference>
<gene>
    <name evidence="7 12" type="primary">efp</name>
    <name evidence="12" type="ORF">ENR63_03030</name>
</gene>
<accession>A0A7C4TPD6</accession>
<dbReference type="SUPFAM" id="SSF50104">
    <property type="entry name" value="Translation proteins SH3-like domain"/>
    <property type="match status" value="1"/>
</dbReference>
<evidence type="ECO:0000256" key="1">
    <source>
        <dbReference type="ARBA" id="ARBA00004496"/>
    </source>
</evidence>
<evidence type="ECO:0000256" key="9">
    <source>
        <dbReference type="RuleBase" id="RU004389"/>
    </source>
</evidence>
<dbReference type="NCBIfam" id="TIGR00038">
    <property type="entry name" value="efp"/>
    <property type="match status" value="1"/>
</dbReference>
<protein>
    <recommendedName>
        <fullName evidence="7 8">Elongation factor P</fullName>
        <shortName evidence="7">EF-P</shortName>
    </recommendedName>
</protein>
<feature type="domain" description="Translation elongation factor P/YeiP central" evidence="11">
    <location>
        <begin position="83"/>
        <end position="137"/>
    </location>
</feature>
<dbReference type="SUPFAM" id="SSF50249">
    <property type="entry name" value="Nucleic acid-binding proteins"/>
    <property type="match status" value="2"/>
</dbReference>
<dbReference type="FunFam" id="2.40.50.140:FF:000009">
    <property type="entry name" value="Elongation factor P"/>
    <property type="match status" value="1"/>
</dbReference>
<dbReference type="PROSITE" id="PS01275">
    <property type="entry name" value="EFP"/>
    <property type="match status" value="1"/>
</dbReference>
<evidence type="ECO:0000256" key="6">
    <source>
        <dbReference type="ARBA" id="ARBA00022917"/>
    </source>
</evidence>
<dbReference type="InterPro" id="IPR012340">
    <property type="entry name" value="NA-bd_OB-fold"/>
</dbReference>
<dbReference type="GO" id="GO:0005829">
    <property type="term" value="C:cytosol"/>
    <property type="evidence" value="ECO:0007669"/>
    <property type="project" value="UniProtKB-ARBA"/>
</dbReference>
<evidence type="ECO:0000256" key="3">
    <source>
        <dbReference type="ARBA" id="ARBA00009479"/>
    </source>
</evidence>
<reference evidence="12" key="1">
    <citation type="journal article" date="2020" name="mSystems">
        <title>Genome- and Community-Level Interaction Insights into Carbon Utilization and Element Cycling Functions of Hydrothermarchaeota in Hydrothermal Sediment.</title>
        <authorList>
            <person name="Zhou Z."/>
            <person name="Liu Y."/>
            <person name="Xu W."/>
            <person name="Pan J."/>
            <person name="Luo Z.H."/>
            <person name="Li M."/>
        </authorList>
    </citation>
    <scope>NUCLEOTIDE SEQUENCE [LARGE SCALE GENOMIC DNA]</scope>
    <source>
        <strain evidence="12">SpSt-417</strain>
    </source>
</reference>
<sequence>MGVNPVRVRVPPCPPKFMLASELKTGRIFKDQDTPFQVVKYEHVKTARGGATVRVKAKNLLNGSVLEKSFGSTERVEDADVTRGNLQYIYKDNSGYIFMNPNTYEQTTIGEDIVGSSARFLKEGESVQVVYFEDNPISMELPKTIIFEIQYTEPGYKGNTVTNTYKDATLTNGTVIKVPTFVKIGDIVKVNTETGEYVSKA</sequence>
<evidence type="ECO:0000259" key="10">
    <source>
        <dbReference type="SMART" id="SM00841"/>
    </source>
</evidence>
<name>A0A7C4TPD6_UNCKA</name>
<dbReference type="SMART" id="SM01185">
    <property type="entry name" value="EFP"/>
    <property type="match status" value="1"/>
</dbReference>
<comment type="similarity">
    <text evidence="3 7 9">Belongs to the elongation factor P family.</text>
</comment>
<comment type="function">
    <text evidence="7">Involved in peptide bond synthesis. Stimulates efficient translation and peptide-bond synthesis on native or reconstituted 70S ribosomes in vitro. Probably functions indirectly by altering the affinity of the ribosome for aminoacyl-tRNA, thus increasing their reactivity as acceptors for peptidyl transferase.</text>
</comment>
<evidence type="ECO:0000256" key="4">
    <source>
        <dbReference type="ARBA" id="ARBA00022490"/>
    </source>
</evidence>
<dbReference type="InterPro" id="IPR015365">
    <property type="entry name" value="Elong-fact-P_C"/>
</dbReference>
<keyword evidence="6 7" id="KW-0648">Protein biosynthesis</keyword>
<evidence type="ECO:0000256" key="7">
    <source>
        <dbReference type="HAMAP-Rule" id="MF_00141"/>
    </source>
</evidence>
<dbReference type="InterPro" id="IPR014722">
    <property type="entry name" value="Rib_uL2_dom2"/>
</dbReference>